<dbReference type="AlphaFoldDB" id="A0A427YXG8"/>
<protein>
    <submittedName>
        <fullName evidence="1">Uncharacterized protein</fullName>
    </submittedName>
</protein>
<proteinExistence type="predicted"/>
<organism evidence="1 2">
    <name type="scientific">Saitozyma podzolica</name>
    <dbReference type="NCBI Taxonomy" id="1890683"/>
    <lineage>
        <taxon>Eukaryota</taxon>
        <taxon>Fungi</taxon>
        <taxon>Dikarya</taxon>
        <taxon>Basidiomycota</taxon>
        <taxon>Agaricomycotina</taxon>
        <taxon>Tremellomycetes</taxon>
        <taxon>Tremellales</taxon>
        <taxon>Trimorphomycetaceae</taxon>
        <taxon>Saitozyma</taxon>
    </lineage>
</organism>
<dbReference type="Proteomes" id="UP000279259">
    <property type="component" value="Unassembled WGS sequence"/>
</dbReference>
<keyword evidence="2" id="KW-1185">Reference proteome</keyword>
<sequence length="142" mass="15594">MQVHLEPLITGTQRRNHIRISGSASSGLGSEDIDIAIVSLASQDSKTATLPLAAAGDDSAAERMAKLVHKHLNAVASEKRRRHLPTDRPFRPFVLSLGGRMETDARDALKLWKSIMRGGIYSLLDRLLSLGLLRARARCFEP</sequence>
<evidence type="ECO:0000313" key="2">
    <source>
        <dbReference type="Proteomes" id="UP000279259"/>
    </source>
</evidence>
<comment type="caution">
    <text evidence="1">The sequence shown here is derived from an EMBL/GenBank/DDBJ whole genome shotgun (WGS) entry which is preliminary data.</text>
</comment>
<dbReference type="STRING" id="1890683.A0A427YXG8"/>
<evidence type="ECO:0000313" key="1">
    <source>
        <dbReference type="EMBL" id="RSH95776.1"/>
    </source>
</evidence>
<gene>
    <name evidence="1" type="ORF">EHS25_000868</name>
</gene>
<reference evidence="1 2" key="1">
    <citation type="submission" date="2018-11" db="EMBL/GenBank/DDBJ databases">
        <title>Genome sequence of Saitozyma podzolica DSM 27192.</title>
        <authorList>
            <person name="Aliyu H."/>
            <person name="Gorte O."/>
            <person name="Ochsenreither K."/>
        </authorList>
    </citation>
    <scope>NUCLEOTIDE SEQUENCE [LARGE SCALE GENOMIC DNA]</scope>
    <source>
        <strain evidence="1 2">DSM 27192</strain>
    </source>
</reference>
<dbReference type="EMBL" id="RSCD01000001">
    <property type="protein sequence ID" value="RSH95776.1"/>
    <property type="molecule type" value="Genomic_DNA"/>
</dbReference>
<accession>A0A427YXG8</accession>
<name>A0A427YXG8_9TREE</name>